<evidence type="ECO:0000313" key="1">
    <source>
        <dbReference type="EMBL" id="CAL1386587.1"/>
    </source>
</evidence>
<organism evidence="1 2">
    <name type="scientific">Linum trigynum</name>
    <dbReference type="NCBI Taxonomy" id="586398"/>
    <lineage>
        <taxon>Eukaryota</taxon>
        <taxon>Viridiplantae</taxon>
        <taxon>Streptophyta</taxon>
        <taxon>Embryophyta</taxon>
        <taxon>Tracheophyta</taxon>
        <taxon>Spermatophyta</taxon>
        <taxon>Magnoliopsida</taxon>
        <taxon>eudicotyledons</taxon>
        <taxon>Gunneridae</taxon>
        <taxon>Pentapetalae</taxon>
        <taxon>rosids</taxon>
        <taxon>fabids</taxon>
        <taxon>Malpighiales</taxon>
        <taxon>Linaceae</taxon>
        <taxon>Linum</taxon>
    </lineage>
</organism>
<name>A0AAV2ELK0_9ROSI</name>
<reference evidence="1 2" key="1">
    <citation type="submission" date="2024-04" db="EMBL/GenBank/DDBJ databases">
        <authorList>
            <person name="Fracassetti M."/>
        </authorList>
    </citation>
    <scope>NUCLEOTIDE SEQUENCE [LARGE SCALE GENOMIC DNA]</scope>
</reference>
<protein>
    <submittedName>
        <fullName evidence="1">Uncharacterized protein</fullName>
    </submittedName>
</protein>
<evidence type="ECO:0000313" key="2">
    <source>
        <dbReference type="Proteomes" id="UP001497516"/>
    </source>
</evidence>
<dbReference type="AlphaFoldDB" id="A0AAV2ELK0"/>
<proteinExistence type="predicted"/>
<keyword evidence="2" id="KW-1185">Reference proteome</keyword>
<gene>
    <name evidence="1" type="ORF">LTRI10_LOCUS27625</name>
</gene>
<sequence>MEGQSPTFPFFFPNNITSRPSSHLLQPQILNPASSLFPPPQSRSRFRISAAGIKFGRRCGPPSSSFCSLQGRASEIESVDYRHQRWID</sequence>
<dbReference type="EMBL" id="OZ034818">
    <property type="protein sequence ID" value="CAL1386587.1"/>
    <property type="molecule type" value="Genomic_DNA"/>
</dbReference>
<accession>A0AAV2ELK0</accession>
<dbReference type="Proteomes" id="UP001497516">
    <property type="component" value="Chromosome 5"/>
</dbReference>